<feature type="transmembrane region" description="Helical" evidence="1">
    <location>
        <begin position="33"/>
        <end position="50"/>
    </location>
</feature>
<feature type="transmembrane region" description="Helical" evidence="1">
    <location>
        <begin position="395"/>
        <end position="425"/>
    </location>
</feature>
<accession>A0A1T5I1W0</accession>
<feature type="transmembrane region" description="Helical" evidence="1">
    <location>
        <begin position="126"/>
        <end position="152"/>
    </location>
</feature>
<dbReference type="NCBIfam" id="TIGR04370">
    <property type="entry name" value="glyco_rpt_poly"/>
    <property type="match status" value="1"/>
</dbReference>
<dbReference type="OrthoDB" id="731256at2"/>
<evidence type="ECO:0000313" key="2">
    <source>
        <dbReference type="EMBL" id="SKC33050.1"/>
    </source>
</evidence>
<feature type="transmembrane region" description="Helical" evidence="1">
    <location>
        <begin position="355"/>
        <end position="383"/>
    </location>
</feature>
<dbReference type="Proteomes" id="UP000189966">
    <property type="component" value="Unassembled WGS sequence"/>
</dbReference>
<keyword evidence="1" id="KW-1133">Transmembrane helix</keyword>
<sequence>MQLLASKSKLKIIFSLIFIGCYFYGLSLTHDLFFLTSSFLLLFYIVLMLFSCRQIVNPLSLLFPFVLSFYYYQFKISSKQEILSFMTISAIFLFIICYMIGFYVCMINSSKVKNNKHINVEIKKSALDFMLFLSLGVFLFECYFTGGFPFFIALFDKVNIYADMYYVPILHYLVMLVAVYPAVYYSLFKKNRITKIYFIFVSFISIFILLNIMSRQIVIMSLVFFIYMYIKENKLNLNKYVVRFSIGAAIIFMVLGFIRIQSINDNVSQLEYLKVYSGVPLDRDVNTFDITFNLYASQNISTLNNIISSTNDFGFGSYLLKPIIKTFKFDELFNIEYPENLDGFSRLGTIIADPYVDFGLVGTALFGFLYGLINTFIYLYYIYSDNIRYILLWSLTSFIMVMSVFTNFYNTLFSWIVFLLSFLLISRSKAKL</sequence>
<feature type="transmembrane region" description="Helical" evidence="1">
    <location>
        <begin position="242"/>
        <end position="260"/>
    </location>
</feature>
<name>A0A1T5I1W0_9GAMM</name>
<dbReference type="EMBL" id="FUZI01000004">
    <property type="protein sequence ID" value="SKC33050.1"/>
    <property type="molecule type" value="Genomic_DNA"/>
</dbReference>
<evidence type="ECO:0000313" key="3">
    <source>
        <dbReference type="Proteomes" id="UP000189966"/>
    </source>
</evidence>
<protein>
    <recommendedName>
        <fullName evidence="4">Oligosaccharide repeat unit polymerase</fullName>
    </recommendedName>
</protein>
<reference evidence="2 3" key="1">
    <citation type="submission" date="2017-02" db="EMBL/GenBank/DDBJ databases">
        <authorList>
            <person name="Peterson S.W."/>
        </authorList>
    </citation>
    <scope>NUCLEOTIDE SEQUENCE [LARGE SCALE GENOMIC DNA]</scope>
    <source>
        <strain evidence="3">type strain: NCCB 100098</strain>
    </source>
</reference>
<gene>
    <name evidence="2" type="ORF">CZ809_02579</name>
</gene>
<feature type="transmembrane region" description="Helical" evidence="1">
    <location>
        <begin position="197"/>
        <end position="230"/>
    </location>
</feature>
<feature type="transmembrane region" description="Helical" evidence="1">
    <location>
        <begin position="55"/>
        <end position="72"/>
    </location>
</feature>
<organism evidence="2 3">
    <name type="scientific">Photobacterium piscicola</name>
    <dbReference type="NCBI Taxonomy" id="1378299"/>
    <lineage>
        <taxon>Bacteria</taxon>
        <taxon>Pseudomonadati</taxon>
        <taxon>Pseudomonadota</taxon>
        <taxon>Gammaproteobacteria</taxon>
        <taxon>Vibrionales</taxon>
        <taxon>Vibrionaceae</taxon>
        <taxon>Photobacterium</taxon>
    </lineage>
</organism>
<dbReference type="RefSeq" id="WP_080158022.1">
    <property type="nucleotide sequence ID" value="NZ_FUZI01000004.1"/>
</dbReference>
<keyword evidence="1" id="KW-0812">Transmembrane</keyword>
<proteinExistence type="predicted"/>
<keyword evidence="1" id="KW-0472">Membrane</keyword>
<evidence type="ECO:0008006" key="4">
    <source>
        <dbReference type="Google" id="ProtNLM"/>
    </source>
</evidence>
<feature type="transmembrane region" description="Helical" evidence="1">
    <location>
        <begin position="12"/>
        <end position="27"/>
    </location>
</feature>
<feature type="transmembrane region" description="Helical" evidence="1">
    <location>
        <begin position="164"/>
        <end position="185"/>
    </location>
</feature>
<feature type="transmembrane region" description="Helical" evidence="1">
    <location>
        <begin position="84"/>
        <end position="105"/>
    </location>
</feature>
<evidence type="ECO:0000256" key="1">
    <source>
        <dbReference type="SAM" id="Phobius"/>
    </source>
</evidence>
<dbReference type="AlphaFoldDB" id="A0A1T5I1W0"/>